<dbReference type="InterPro" id="IPR047241">
    <property type="entry name" value="KIF11-like_kin_motor_dom"/>
</dbReference>
<dbReference type="OMA" id="INSHERS"/>
<keyword evidence="10 14" id="KW-0505">Motor protein</keyword>
<dbReference type="PROSITE" id="PS50067">
    <property type="entry name" value="KINESIN_MOTOR_2"/>
    <property type="match status" value="1"/>
</dbReference>
<keyword evidence="6 14" id="KW-0547">Nucleotide-binding</keyword>
<dbReference type="InterPro" id="IPR001752">
    <property type="entry name" value="Kinesin_motor_dom"/>
</dbReference>
<feature type="compositionally biased region" description="Basic residues" evidence="17">
    <location>
        <begin position="833"/>
        <end position="851"/>
    </location>
</feature>
<dbReference type="PRINTS" id="PR00380">
    <property type="entry name" value="KINESINHEAVY"/>
</dbReference>
<dbReference type="CDD" id="cd01364">
    <property type="entry name" value="KISc_BimC_Eg5"/>
    <property type="match status" value="1"/>
</dbReference>
<evidence type="ECO:0000256" key="2">
    <source>
        <dbReference type="ARBA" id="ARBA00022490"/>
    </source>
</evidence>
<feature type="coiled-coil region" evidence="16">
    <location>
        <begin position="377"/>
        <end position="536"/>
    </location>
</feature>
<comment type="similarity">
    <text evidence="13">Belongs to the TRAFAC class myosin-kinesin ATPase superfamily. Kinesin family. KIN-5/BimC subfamily.</text>
</comment>
<dbReference type="GO" id="GO:0007018">
    <property type="term" value="P:microtubule-based movement"/>
    <property type="evidence" value="ECO:0007669"/>
    <property type="project" value="InterPro"/>
</dbReference>
<evidence type="ECO:0000256" key="12">
    <source>
        <dbReference type="ARBA" id="ARBA00023306"/>
    </source>
</evidence>
<evidence type="ECO:0000256" key="6">
    <source>
        <dbReference type="ARBA" id="ARBA00022741"/>
    </source>
</evidence>
<keyword evidence="9 16" id="KW-0175">Coiled coil</keyword>
<reference evidence="19 20" key="1">
    <citation type="submission" date="2015-12" db="EMBL/GenBank/DDBJ databases">
        <title>The genome of Folsomia candida.</title>
        <authorList>
            <person name="Faddeeva A."/>
            <person name="Derks M.F."/>
            <person name="Anvar Y."/>
            <person name="Smit S."/>
            <person name="Van Straalen N."/>
            <person name="Roelofs D."/>
        </authorList>
    </citation>
    <scope>NUCLEOTIDE SEQUENCE [LARGE SCALE GENOMIC DNA]</scope>
    <source>
        <strain evidence="19 20">VU population</strain>
        <tissue evidence="19">Whole body</tissue>
    </source>
</reference>
<evidence type="ECO:0000256" key="5">
    <source>
        <dbReference type="ARBA" id="ARBA00022701"/>
    </source>
</evidence>
<dbReference type="InterPro" id="IPR027417">
    <property type="entry name" value="P-loop_NTPase"/>
</dbReference>
<evidence type="ECO:0000256" key="11">
    <source>
        <dbReference type="ARBA" id="ARBA00023212"/>
    </source>
</evidence>
<keyword evidence="8 14" id="KW-0067">ATP-binding</keyword>
<dbReference type="EMBL" id="LNIX01000002">
    <property type="protein sequence ID" value="OXA60283.1"/>
    <property type="molecule type" value="Genomic_DNA"/>
</dbReference>
<keyword evidence="11" id="KW-0206">Cytoskeleton</keyword>
<protein>
    <recommendedName>
        <fullName evidence="15">Kinesin-like protein</fullName>
    </recommendedName>
</protein>
<feature type="binding site" evidence="14">
    <location>
        <begin position="110"/>
        <end position="117"/>
    </location>
    <ligand>
        <name>ATP</name>
        <dbReference type="ChEBI" id="CHEBI:30616"/>
    </ligand>
</feature>
<evidence type="ECO:0000256" key="16">
    <source>
        <dbReference type="SAM" id="Coils"/>
    </source>
</evidence>
<feature type="region of interest" description="Disordered" evidence="17">
    <location>
        <begin position="754"/>
        <end position="851"/>
    </location>
</feature>
<evidence type="ECO:0000313" key="19">
    <source>
        <dbReference type="EMBL" id="OXA60283.1"/>
    </source>
</evidence>
<dbReference type="InterPro" id="IPR019821">
    <property type="entry name" value="Kinesin_motor_CS"/>
</dbReference>
<evidence type="ECO:0000256" key="7">
    <source>
        <dbReference type="ARBA" id="ARBA00022776"/>
    </source>
</evidence>
<dbReference type="Proteomes" id="UP000198287">
    <property type="component" value="Unassembled WGS sequence"/>
</dbReference>
<dbReference type="Pfam" id="PF00225">
    <property type="entry name" value="Kinesin"/>
    <property type="match status" value="1"/>
</dbReference>
<gene>
    <name evidence="19" type="ORF">Fcan01_04841</name>
</gene>
<evidence type="ECO:0000256" key="14">
    <source>
        <dbReference type="PROSITE-ProRule" id="PRU00283"/>
    </source>
</evidence>
<dbReference type="InterPro" id="IPR025901">
    <property type="entry name" value="Kinesin-assoc_MT-bd_dom"/>
</dbReference>
<keyword evidence="3" id="KW-0597">Phosphoprotein</keyword>
<feature type="compositionally biased region" description="Low complexity" evidence="17">
    <location>
        <begin position="728"/>
        <end position="738"/>
    </location>
</feature>
<sequence>MEFGGNCTTMFSPEYQLSKAKGKDKRENILVFARVRPINSHERSKSAITVVDCPGVREVVCKERGGVSKTFTFDRVFGPNSKQIDVYKSVVSPLLEEVLQGYNCTVFAYGQTGTGKTFTMEGERTNEGGGDALTWESDPLAGIVPRAMSQLFDELRVTSSEFTVRVSLVEMYNEEVYDLLSQTEDSKPKTVRLFEDSKSKGSVHIQGLEEVIVHNKHEVYTIMERGSQMRKTASTLLNANSSRSHTVFTVTVHVKESNPLGEDLMKIGKLHLVDLAGSENIGRSGAVDKRAREAGNINQSLLTLGRVITALVERAPHIPYRESKLTRLLQDSLGGRTKTSIIATISPASINIEETLSTLDYAHRAKNIQNRPEVNQKLTKKAMLREYTEEIERLRKDLQASREKNGIYVDKENYDKMMSQIESQNQDLTEKIQHTRNIEEQLEIKISEIAQRDAALEEMKDDLNAANVLIADLRKKVSKLGHKIRSLENEKEEVEHIVKVQMDTEVKLKDEASTLLNTAEETTVNLEALYNKLERKKGVERTNLDAGLRFREGFSKDVNVMASNVDTFREQHSQLNGVHRLLLDEELACKEARYENLLLEMDSQTKKNESQIQNLIEHIQSMNLAQAALRRQVQDSLCIDRSKIEQHKTDLSNHCKDFSTSIDGFKNQLYVQSGKLNEFWDSTYLVDSSTGSTPLRKAYGFPRELSATSPHDRILSRFRSLRMPNIMSESESSSLSSSPREDIGRLDEQNEEEIFDENQDPFEEKTGSQGDGSDCLRLESNASSSQVYVMPKKLDNRPQSDSGLSDTSTKQSSTSGKCSNNFAGDTANSKTKKDTKHGKHAKSKKILRAPN</sequence>
<evidence type="ECO:0000256" key="15">
    <source>
        <dbReference type="RuleBase" id="RU000394"/>
    </source>
</evidence>
<dbReference type="InterPro" id="IPR036961">
    <property type="entry name" value="Kinesin_motor_dom_sf"/>
</dbReference>
<comment type="caution">
    <text evidence="19">The sequence shown here is derived from an EMBL/GenBank/DDBJ whole genome shotgun (WGS) entry which is preliminary data.</text>
</comment>
<evidence type="ECO:0000313" key="20">
    <source>
        <dbReference type="Proteomes" id="UP000198287"/>
    </source>
</evidence>
<dbReference type="PANTHER" id="PTHR47970">
    <property type="entry name" value="KINESIN-LIKE PROTEIN KIF11"/>
    <property type="match status" value="1"/>
</dbReference>
<dbReference type="SMART" id="SM00129">
    <property type="entry name" value="KISc"/>
    <property type="match status" value="1"/>
</dbReference>
<evidence type="ECO:0000256" key="13">
    <source>
        <dbReference type="ARBA" id="ARBA00034704"/>
    </source>
</evidence>
<dbReference type="GO" id="GO:0008574">
    <property type="term" value="F:plus-end-directed microtubule motor activity"/>
    <property type="evidence" value="ECO:0007669"/>
    <property type="project" value="TreeGrafter"/>
</dbReference>
<evidence type="ECO:0000256" key="3">
    <source>
        <dbReference type="ARBA" id="ARBA00022553"/>
    </source>
</evidence>
<dbReference type="SUPFAM" id="SSF52540">
    <property type="entry name" value="P-loop containing nucleoside triphosphate hydrolases"/>
    <property type="match status" value="1"/>
</dbReference>
<dbReference type="Pfam" id="PF13931">
    <property type="entry name" value="Microtub_bind"/>
    <property type="match status" value="1"/>
</dbReference>
<dbReference type="GO" id="GO:0005876">
    <property type="term" value="C:spindle microtubule"/>
    <property type="evidence" value="ECO:0007669"/>
    <property type="project" value="TreeGrafter"/>
</dbReference>
<dbReference type="GO" id="GO:0051301">
    <property type="term" value="P:cell division"/>
    <property type="evidence" value="ECO:0007669"/>
    <property type="project" value="UniProtKB-KW"/>
</dbReference>
<accession>A0A226ERM7</accession>
<dbReference type="PROSITE" id="PS00411">
    <property type="entry name" value="KINESIN_MOTOR_1"/>
    <property type="match status" value="1"/>
</dbReference>
<keyword evidence="2" id="KW-0963">Cytoplasm</keyword>
<dbReference type="InterPro" id="IPR047149">
    <property type="entry name" value="KIF11-like"/>
</dbReference>
<proteinExistence type="inferred from homology"/>
<dbReference type="PANTHER" id="PTHR47970:SF12">
    <property type="entry name" value="KINESIN FAMILY MEMBER 11"/>
    <property type="match status" value="1"/>
</dbReference>
<keyword evidence="4" id="KW-0132">Cell division</keyword>
<keyword evidence="20" id="KW-1185">Reference proteome</keyword>
<dbReference type="GO" id="GO:0000922">
    <property type="term" value="C:spindle pole"/>
    <property type="evidence" value="ECO:0007669"/>
    <property type="project" value="UniProtKB-SubCell"/>
</dbReference>
<dbReference type="AlphaFoldDB" id="A0A226ERM7"/>
<dbReference type="STRING" id="158441.A0A226ERM7"/>
<dbReference type="GO" id="GO:0008017">
    <property type="term" value="F:microtubule binding"/>
    <property type="evidence" value="ECO:0007669"/>
    <property type="project" value="InterPro"/>
</dbReference>
<keyword evidence="7" id="KW-0498">Mitosis</keyword>
<evidence type="ECO:0000256" key="17">
    <source>
        <dbReference type="SAM" id="MobiDB-lite"/>
    </source>
</evidence>
<dbReference type="Gene3D" id="3.40.850.10">
    <property type="entry name" value="Kinesin motor domain"/>
    <property type="match status" value="1"/>
</dbReference>
<comment type="subcellular location">
    <subcellularLocation>
        <location evidence="1">Cytoplasm</location>
        <location evidence="1">Cytoskeleton</location>
        <location evidence="1">Spindle pole</location>
    </subcellularLocation>
</comment>
<feature type="compositionally biased region" description="Polar residues" evidence="17">
    <location>
        <begin position="799"/>
        <end position="829"/>
    </location>
</feature>
<dbReference type="OrthoDB" id="3176171at2759"/>
<keyword evidence="5 15" id="KW-0493">Microtubule</keyword>
<feature type="domain" description="Kinesin motor" evidence="18">
    <location>
        <begin position="28"/>
        <end position="368"/>
    </location>
</feature>
<evidence type="ECO:0000256" key="9">
    <source>
        <dbReference type="ARBA" id="ARBA00023054"/>
    </source>
</evidence>
<evidence type="ECO:0000259" key="18">
    <source>
        <dbReference type="PROSITE" id="PS50067"/>
    </source>
</evidence>
<name>A0A226ERM7_FOLCA</name>
<feature type="region of interest" description="Disordered" evidence="17">
    <location>
        <begin position="725"/>
        <end position="744"/>
    </location>
</feature>
<evidence type="ECO:0000256" key="4">
    <source>
        <dbReference type="ARBA" id="ARBA00022618"/>
    </source>
</evidence>
<keyword evidence="12" id="KW-0131">Cell cycle</keyword>
<dbReference type="GO" id="GO:0090307">
    <property type="term" value="P:mitotic spindle assembly"/>
    <property type="evidence" value="ECO:0007669"/>
    <property type="project" value="TreeGrafter"/>
</dbReference>
<evidence type="ECO:0000256" key="8">
    <source>
        <dbReference type="ARBA" id="ARBA00022840"/>
    </source>
</evidence>
<evidence type="ECO:0000256" key="1">
    <source>
        <dbReference type="ARBA" id="ARBA00004647"/>
    </source>
</evidence>
<dbReference type="GO" id="GO:0072686">
    <property type="term" value="C:mitotic spindle"/>
    <property type="evidence" value="ECO:0007669"/>
    <property type="project" value="TreeGrafter"/>
</dbReference>
<evidence type="ECO:0000256" key="10">
    <source>
        <dbReference type="ARBA" id="ARBA00023175"/>
    </source>
</evidence>
<dbReference type="GO" id="GO:0005634">
    <property type="term" value="C:nucleus"/>
    <property type="evidence" value="ECO:0007669"/>
    <property type="project" value="TreeGrafter"/>
</dbReference>
<organism evidence="19 20">
    <name type="scientific">Folsomia candida</name>
    <name type="common">Springtail</name>
    <dbReference type="NCBI Taxonomy" id="158441"/>
    <lineage>
        <taxon>Eukaryota</taxon>
        <taxon>Metazoa</taxon>
        <taxon>Ecdysozoa</taxon>
        <taxon>Arthropoda</taxon>
        <taxon>Hexapoda</taxon>
        <taxon>Collembola</taxon>
        <taxon>Entomobryomorpha</taxon>
        <taxon>Isotomoidea</taxon>
        <taxon>Isotomidae</taxon>
        <taxon>Proisotominae</taxon>
        <taxon>Folsomia</taxon>
    </lineage>
</organism>
<dbReference type="GO" id="GO:0051231">
    <property type="term" value="P:spindle elongation"/>
    <property type="evidence" value="ECO:0007669"/>
    <property type="project" value="TreeGrafter"/>
</dbReference>
<dbReference type="FunFam" id="3.40.850.10:FF:000035">
    <property type="entry name" value="Kinesin-like protein KIF11"/>
    <property type="match status" value="1"/>
</dbReference>
<dbReference type="GO" id="GO:0005524">
    <property type="term" value="F:ATP binding"/>
    <property type="evidence" value="ECO:0007669"/>
    <property type="project" value="UniProtKB-UniRule"/>
</dbReference>